<gene>
    <name evidence="2" type="ORF">DVK44_20405</name>
</gene>
<name>A0A345HSE5_9ACTN</name>
<evidence type="ECO:0000313" key="3">
    <source>
        <dbReference type="Proteomes" id="UP000253868"/>
    </source>
</evidence>
<dbReference type="AlphaFoldDB" id="A0A345HSE5"/>
<evidence type="ECO:0000259" key="1">
    <source>
        <dbReference type="Pfam" id="PF03551"/>
    </source>
</evidence>
<protein>
    <submittedName>
        <fullName evidence="2">PadR family transcriptional regulator</fullName>
    </submittedName>
</protein>
<dbReference type="RefSeq" id="WP_114660948.1">
    <property type="nucleotide sequence ID" value="NZ_CP031194.1"/>
</dbReference>
<evidence type="ECO:0000313" key="2">
    <source>
        <dbReference type="EMBL" id="AXG79619.1"/>
    </source>
</evidence>
<dbReference type="Pfam" id="PF03551">
    <property type="entry name" value="PadR"/>
    <property type="match status" value="1"/>
</dbReference>
<dbReference type="InterPro" id="IPR036390">
    <property type="entry name" value="WH_DNA-bd_sf"/>
</dbReference>
<keyword evidence="3" id="KW-1185">Reference proteome</keyword>
<proteinExistence type="predicted"/>
<dbReference type="KEGG" id="spad:DVK44_20405"/>
<dbReference type="EMBL" id="CP031194">
    <property type="protein sequence ID" value="AXG79619.1"/>
    <property type="molecule type" value="Genomic_DNA"/>
</dbReference>
<reference evidence="3" key="1">
    <citation type="submission" date="2018-07" db="EMBL/GenBank/DDBJ databases">
        <authorList>
            <person name="Zhao J."/>
        </authorList>
    </citation>
    <scope>NUCLEOTIDE SEQUENCE [LARGE SCALE GENOMIC DNA]</scope>
    <source>
        <strain evidence="3">GSSD-12</strain>
    </source>
</reference>
<dbReference type="InterPro" id="IPR052509">
    <property type="entry name" value="Metal_resp_DNA-bind_regulator"/>
</dbReference>
<dbReference type="InterPro" id="IPR036388">
    <property type="entry name" value="WH-like_DNA-bd_sf"/>
</dbReference>
<dbReference type="OrthoDB" id="122286at2"/>
<dbReference type="Proteomes" id="UP000253868">
    <property type="component" value="Chromosome"/>
</dbReference>
<dbReference type="Gene3D" id="1.10.10.10">
    <property type="entry name" value="Winged helix-like DNA-binding domain superfamily/Winged helix DNA-binding domain"/>
    <property type="match status" value="1"/>
</dbReference>
<dbReference type="SUPFAM" id="SSF46785">
    <property type="entry name" value="Winged helix' DNA-binding domain"/>
    <property type="match status" value="1"/>
</dbReference>
<dbReference type="PANTHER" id="PTHR33169:SF14">
    <property type="entry name" value="TRANSCRIPTIONAL REGULATOR RV3488"/>
    <property type="match status" value="1"/>
</dbReference>
<accession>A0A345HSE5</accession>
<feature type="domain" description="Transcription regulator PadR N-terminal" evidence="1">
    <location>
        <begin position="23"/>
        <end position="93"/>
    </location>
</feature>
<dbReference type="InterPro" id="IPR005149">
    <property type="entry name" value="Tscrpt_reg_PadR_N"/>
</dbReference>
<organism evidence="2 3">
    <name type="scientific">Streptomyces paludis</name>
    <dbReference type="NCBI Taxonomy" id="2282738"/>
    <lineage>
        <taxon>Bacteria</taxon>
        <taxon>Bacillati</taxon>
        <taxon>Actinomycetota</taxon>
        <taxon>Actinomycetes</taxon>
        <taxon>Kitasatosporales</taxon>
        <taxon>Streptomycetaceae</taxon>
        <taxon>Streptomyces</taxon>
    </lineage>
</organism>
<dbReference type="PANTHER" id="PTHR33169">
    <property type="entry name" value="PADR-FAMILY TRANSCRIPTIONAL REGULATOR"/>
    <property type="match status" value="1"/>
</dbReference>
<sequence>MTENPADWQTGWLRGVLELALAAVLTDGAGHGYALARRLDERGFGKVRGAALYPVLGRMERDGTVTATWEPGEGGPGRKVYGLTAAGRERFAEQRSQWDRFSVLMTGLLDAAPAAPDAPRET</sequence>